<gene>
    <name evidence="1" type="ORF">LCGC14_2105420</name>
</gene>
<name>A0A0F9GLU9_9ZZZZ</name>
<dbReference type="AlphaFoldDB" id="A0A0F9GLU9"/>
<accession>A0A0F9GLU9</accession>
<reference evidence="1" key="1">
    <citation type="journal article" date="2015" name="Nature">
        <title>Complex archaea that bridge the gap between prokaryotes and eukaryotes.</title>
        <authorList>
            <person name="Spang A."/>
            <person name="Saw J.H."/>
            <person name="Jorgensen S.L."/>
            <person name="Zaremba-Niedzwiedzka K."/>
            <person name="Martijn J."/>
            <person name="Lind A.E."/>
            <person name="van Eijk R."/>
            <person name="Schleper C."/>
            <person name="Guy L."/>
            <person name="Ettema T.J."/>
        </authorList>
    </citation>
    <scope>NUCLEOTIDE SEQUENCE</scope>
</reference>
<comment type="caution">
    <text evidence="1">The sequence shown here is derived from an EMBL/GenBank/DDBJ whole genome shotgun (WGS) entry which is preliminary data.</text>
</comment>
<sequence length="278" mass="29217">LNTYASAIQTNLSSAFSSVLSLAADVRNVISGQVALESSELTISAGGAITPTRSHHTVDTASDDATDNLDEMAVSGTSEGGLVLLRPEHTDRIIVCRHNEGGTTNPLINASADAFSMISTEHYICYQRVGTQWIEVFRSELFPAAGQAAVETGTSIIRAVTPGVQQFHESAAKAWLIFDGTVVDGVTDLAGVNAEYNVSSVIDQAPGEYVINWDTDFSSANYAVAAMGKNATGAGDTRIVMFDDDVAPTASALRLAVDNHASARNDSELVGIVAYGDQ</sequence>
<protein>
    <submittedName>
        <fullName evidence="1">Uncharacterized protein</fullName>
    </submittedName>
</protein>
<dbReference type="EMBL" id="LAZR01025909">
    <property type="protein sequence ID" value="KKL70385.1"/>
    <property type="molecule type" value="Genomic_DNA"/>
</dbReference>
<proteinExistence type="predicted"/>
<feature type="non-terminal residue" evidence="1">
    <location>
        <position position="1"/>
    </location>
</feature>
<evidence type="ECO:0000313" key="1">
    <source>
        <dbReference type="EMBL" id="KKL70385.1"/>
    </source>
</evidence>
<organism evidence="1">
    <name type="scientific">marine sediment metagenome</name>
    <dbReference type="NCBI Taxonomy" id="412755"/>
    <lineage>
        <taxon>unclassified sequences</taxon>
        <taxon>metagenomes</taxon>
        <taxon>ecological metagenomes</taxon>
    </lineage>
</organism>